<dbReference type="Proteomes" id="UP001362999">
    <property type="component" value="Unassembled WGS sequence"/>
</dbReference>
<organism evidence="1 2">
    <name type="scientific">Favolaschia claudopus</name>
    <dbReference type="NCBI Taxonomy" id="2862362"/>
    <lineage>
        <taxon>Eukaryota</taxon>
        <taxon>Fungi</taxon>
        <taxon>Dikarya</taxon>
        <taxon>Basidiomycota</taxon>
        <taxon>Agaricomycotina</taxon>
        <taxon>Agaricomycetes</taxon>
        <taxon>Agaricomycetidae</taxon>
        <taxon>Agaricales</taxon>
        <taxon>Marasmiineae</taxon>
        <taxon>Mycenaceae</taxon>
        <taxon>Favolaschia</taxon>
    </lineage>
</organism>
<keyword evidence="2" id="KW-1185">Reference proteome</keyword>
<protein>
    <submittedName>
        <fullName evidence="1">Uncharacterized protein</fullName>
    </submittedName>
</protein>
<dbReference type="EMBL" id="JAWWNJ010000011">
    <property type="protein sequence ID" value="KAK7045155.1"/>
    <property type="molecule type" value="Genomic_DNA"/>
</dbReference>
<evidence type="ECO:0000313" key="2">
    <source>
        <dbReference type="Proteomes" id="UP001362999"/>
    </source>
</evidence>
<dbReference type="SUPFAM" id="SSF52058">
    <property type="entry name" value="L domain-like"/>
    <property type="match status" value="1"/>
</dbReference>
<evidence type="ECO:0000313" key="1">
    <source>
        <dbReference type="EMBL" id="KAK7045155.1"/>
    </source>
</evidence>
<accession>A0AAW0D3A8</accession>
<gene>
    <name evidence="1" type="ORF">R3P38DRAFT_2882826</name>
</gene>
<dbReference type="InterPro" id="IPR032675">
    <property type="entry name" value="LRR_dom_sf"/>
</dbReference>
<dbReference type="Gene3D" id="3.80.10.10">
    <property type="entry name" value="Ribonuclease Inhibitor"/>
    <property type="match status" value="1"/>
</dbReference>
<name>A0AAW0D3A8_9AGAR</name>
<comment type="caution">
    <text evidence="1">The sequence shown here is derived from an EMBL/GenBank/DDBJ whole genome shotgun (WGS) entry which is preliminary data.</text>
</comment>
<dbReference type="AlphaFoldDB" id="A0AAW0D3A8"/>
<reference evidence="1 2" key="1">
    <citation type="journal article" date="2024" name="J Genomics">
        <title>Draft genome sequencing and assembly of Favolaschia claudopus CIRM-BRFM 2984 isolated from oak limbs.</title>
        <authorList>
            <person name="Navarro D."/>
            <person name="Drula E."/>
            <person name="Chaduli D."/>
            <person name="Cazenave R."/>
            <person name="Ahrendt S."/>
            <person name="Wang J."/>
            <person name="Lipzen A."/>
            <person name="Daum C."/>
            <person name="Barry K."/>
            <person name="Grigoriev I.V."/>
            <person name="Favel A."/>
            <person name="Rosso M.N."/>
            <person name="Martin F."/>
        </authorList>
    </citation>
    <scope>NUCLEOTIDE SEQUENCE [LARGE SCALE GENOMIC DNA]</scope>
    <source>
        <strain evidence="1 2">CIRM-BRFM 2984</strain>
    </source>
</reference>
<sequence length="317" mass="35908">MNIHSLNSSVATSTLVQREVETEMKAERLCEDLERIIFETAALSDPVSIPNLILVARRVKNWVQPFFCRSVFISHSSSIPGHPRFTSEFILKGISRQPPAFFSSNVRNLYIGYHFLGVNTVLGACSGVTELFLNFGLLVNIAVLNRMSRLQRLTIEIDRLFSGRPVDFSIPLFQNLTHLEILDGAGDRTVVQWRKIASLPNLTHLAFADPRFCPIFCEMLKEWKRLKCLILLTNATFQLESLFAVEANGDLRFVISGPIDFQLDWQKGVSGEGDYWEKAEEVIARKRAVKMHGELLLLHPCDKLEQCDAIANMCHTT</sequence>
<proteinExistence type="predicted"/>